<sequence length="97" mass="10834">MAEISAPSDLYTVVNSFFHLRYKFGDWGLSSHDVCRRSFHLPLLPLKPSSSVVASFETLTICRHCLLSLLRLLSLPLKPSLSAAATSESLNVCHRYL</sequence>
<protein>
    <submittedName>
        <fullName evidence="1">Uncharacterized protein</fullName>
    </submittedName>
</protein>
<evidence type="ECO:0000313" key="2">
    <source>
        <dbReference type="Proteomes" id="UP001420932"/>
    </source>
</evidence>
<organism evidence="1 2">
    <name type="scientific">Stephania yunnanensis</name>
    <dbReference type="NCBI Taxonomy" id="152371"/>
    <lineage>
        <taxon>Eukaryota</taxon>
        <taxon>Viridiplantae</taxon>
        <taxon>Streptophyta</taxon>
        <taxon>Embryophyta</taxon>
        <taxon>Tracheophyta</taxon>
        <taxon>Spermatophyta</taxon>
        <taxon>Magnoliopsida</taxon>
        <taxon>Ranunculales</taxon>
        <taxon>Menispermaceae</taxon>
        <taxon>Menispermoideae</taxon>
        <taxon>Cissampelideae</taxon>
        <taxon>Stephania</taxon>
    </lineage>
</organism>
<proteinExistence type="predicted"/>
<evidence type="ECO:0000313" key="1">
    <source>
        <dbReference type="EMBL" id="KAK9134767.1"/>
    </source>
</evidence>
<keyword evidence="2" id="KW-1185">Reference proteome</keyword>
<dbReference type="AlphaFoldDB" id="A0AAP0P8F8"/>
<dbReference type="Proteomes" id="UP001420932">
    <property type="component" value="Unassembled WGS sequence"/>
</dbReference>
<reference evidence="1 2" key="1">
    <citation type="submission" date="2024-01" db="EMBL/GenBank/DDBJ databases">
        <title>Genome assemblies of Stephania.</title>
        <authorList>
            <person name="Yang L."/>
        </authorList>
    </citation>
    <scope>NUCLEOTIDE SEQUENCE [LARGE SCALE GENOMIC DNA]</scope>
    <source>
        <strain evidence="1">YNDBR</strain>
        <tissue evidence="1">Leaf</tissue>
    </source>
</reference>
<gene>
    <name evidence="1" type="ORF">Syun_014097</name>
</gene>
<comment type="caution">
    <text evidence="1">The sequence shown here is derived from an EMBL/GenBank/DDBJ whole genome shotgun (WGS) entry which is preliminary data.</text>
</comment>
<accession>A0AAP0P8F8</accession>
<name>A0AAP0P8F8_9MAGN</name>
<dbReference type="EMBL" id="JBBNAF010000006">
    <property type="protein sequence ID" value="KAK9134767.1"/>
    <property type="molecule type" value="Genomic_DNA"/>
</dbReference>